<dbReference type="CDD" id="cd00090">
    <property type="entry name" value="HTH_ARSR"/>
    <property type="match status" value="1"/>
</dbReference>
<dbReference type="Proteomes" id="UP000319712">
    <property type="component" value="Unassembled WGS sequence"/>
</dbReference>
<proteinExistence type="inferred from homology"/>
<reference evidence="4 5" key="1">
    <citation type="submission" date="2017-05" db="EMBL/GenBank/DDBJ databases">
        <authorList>
            <person name="Varghese N."/>
            <person name="Submissions S."/>
        </authorList>
    </citation>
    <scope>NUCLEOTIDE SEQUENCE [LARGE SCALE GENOMIC DNA]</scope>
    <source>
        <strain evidence="4 5">DSM 19504</strain>
    </source>
</reference>
<keyword evidence="5" id="KW-1185">Reference proteome</keyword>
<dbReference type="PANTHER" id="PTHR34293:SF1">
    <property type="entry name" value="HTH-TYPE TRANSCRIPTIONAL REGULATOR TRMBL2"/>
    <property type="match status" value="1"/>
</dbReference>
<dbReference type="EMBL" id="FXTD01000010">
    <property type="protein sequence ID" value="SMO81621.1"/>
    <property type="molecule type" value="Genomic_DNA"/>
</dbReference>
<evidence type="ECO:0000259" key="2">
    <source>
        <dbReference type="Pfam" id="PF01978"/>
    </source>
</evidence>
<evidence type="ECO:0000259" key="3">
    <source>
        <dbReference type="Pfam" id="PF11495"/>
    </source>
</evidence>
<dbReference type="AlphaFoldDB" id="A0A521EDT9"/>
<dbReference type="InterPro" id="IPR002831">
    <property type="entry name" value="Tscrpt_reg_TrmB_N"/>
</dbReference>
<feature type="domain" description="Transcription regulator TrmB N-terminal" evidence="2">
    <location>
        <begin position="10"/>
        <end position="76"/>
    </location>
</feature>
<feature type="domain" description="Transcription regulator TrmB C-terminal" evidence="3">
    <location>
        <begin position="111"/>
        <end position="352"/>
    </location>
</feature>
<sequence>MDTSELCRVLRDAGLSKYQSKAYTALLRLGTASATELADESGVPAARIYDVLRDLEEKGYVETYDGDTLRARASEPDTVLSDLRRRSEEFSEAADEIETRWEAPALEHHRVDIVTRFDTVFEHAREAIAEAETEVQVAVTPENFDELRESLAAAHDNGAVVKASIHTADGNDEEMPTEYEGIATEVRHRTLPTPFVAIVDRTVTCFAPHRRSVNEYGVLVRDFSLTYVFRWYFDTSLWEVWDVVYDGRPEDPPLVYANLRRFVRDIEPLFAEGADVHVTVEGSEIGSGDAISVSGTVTDVVYAGEPRNDGEIPIGQLAGQVTVEVSDGDRRWTVGGWGAVIEDIEARRITVTGYDGPKGAIPGGIDA</sequence>
<evidence type="ECO:0000256" key="1">
    <source>
        <dbReference type="ARBA" id="ARBA00007287"/>
    </source>
</evidence>
<accession>A0A521EDT9</accession>
<dbReference type="Gene3D" id="1.10.10.10">
    <property type="entry name" value="Winged helix-like DNA-binding domain superfamily/Winged helix DNA-binding domain"/>
    <property type="match status" value="1"/>
</dbReference>
<organism evidence="4 5">
    <name type="scientific">Halorubrum cibi</name>
    <dbReference type="NCBI Taxonomy" id="413815"/>
    <lineage>
        <taxon>Archaea</taxon>
        <taxon>Methanobacteriati</taxon>
        <taxon>Methanobacteriota</taxon>
        <taxon>Stenosarchaea group</taxon>
        <taxon>Halobacteria</taxon>
        <taxon>Halobacteriales</taxon>
        <taxon>Haloferacaceae</taxon>
        <taxon>Halorubrum</taxon>
    </lineage>
</organism>
<dbReference type="SUPFAM" id="SSF46785">
    <property type="entry name" value="Winged helix' DNA-binding domain"/>
    <property type="match status" value="1"/>
</dbReference>
<dbReference type="OrthoDB" id="96194at2157"/>
<protein>
    <submittedName>
        <fullName evidence="4">Transcriptional regulator</fullName>
    </submittedName>
</protein>
<dbReference type="CDD" id="cd09124">
    <property type="entry name" value="PLDc_like_TrmB_middle"/>
    <property type="match status" value="1"/>
</dbReference>
<dbReference type="SUPFAM" id="SSF159071">
    <property type="entry name" value="TrmB C-terminal domain-like"/>
    <property type="match status" value="1"/>
</dbReference>
<dbReference type="InterPro" id="IPR051797">
    <property type="entry name" value="TrmB-like"/>
</dbReference>
<dbReference type="InterPro" id="IPR036390">
    <property type="entry name" value="WH_DNA-bd_sf"/>
</dbReference>
<dbReference type="PANTHER" id="PTHR34293">
    <property type="entry name" value="HTH-TYPE TRANSCRIPTIONAL REGULATOR TRMBL2"/>
    <property type="match status" value="1"/>
</dbReference>
<evidence type="ECO:0000313" key="4">
    <source>
        <dbReference type="EMBL" id="SMO81621.1"/>
    </source>
</evidence>
<dbReference type="Pfam" id="PF01978">
    <property type="entry name" value="TrmB"/>
    <property type="match status" value="1"/>
</dbReference>
<dbReference type="Pfam" id="PF11495">
    <property type="entry name" value="Regulator_TrmB"/>
    <property type="match status" value="1"/>
</dbReference>
<dbReference type="InterPro" id="IPR036388">
    <property type="entry name" value="WH-like_DNA-bd_sf"/>
</dbReference>
<dbReference type="InterPro" id="IPR021586">
    <property type="entry name" value="Tscrpt_reg_TrmB_C"/>
</dbReference>
<gene>
    <name evidence="4" type="ORF">SAMN06264867_11040</name>
</gene>
<comment type="similarity">
    <text evidence="1">Belongs to the transcriptional regulator TrmB family.</text>
</comment>
<dbReference type="InterPro" id="IPR011991">
    <property type="entry name" value="ArsR-like_HTH"/>
</dbReference>
<name>A0A521EDT9_9EURY</name>
<evidence type="ECO:0000313" key="5">
    <source>
        <dbReference type="Proteomes" id="UP000319712"/>
    </source>
</evidence>
<dbReference type="RefSeq" id="WP_142987360.1">
    <property type="nucleotide sequence ID" value="NZ_FXTD01000010.1"/>
</dbReference>